<dbReference type="InterPro" id="IPR006016">
    <property type="entry name" value="UspA"/>
</dbReference>
<proteinExistence type="predicted"/>
<protein>
    <recommendedName>
        <fullName evidence="1">UspA domain-containing protein</fullName>
    </recommendedName>
</protein>
<evidence type="ECO:0000259" key="1">
    <source>
        <dbReference type="Pfam" id="PF00582"/>
    </source>
</evidence>
<accession>A0A0D9VW29</accession>
<dbReference type="SUPFAM" id="SSF52402">
    <property type="entry name" value="Adenine nucleotide alpha hydrolases-like"/>
    <property type="match status" value="1"/>
</dbReference>
<dbReference type="Proteomes" id="UP000032180">
    <property type="component" value="Chromosome 3"/>
</dbReference>
<dbReference type="eggNOG" id="ENOG502QUPJ">
    <property type="taxonomic scope" value="Eukaryota"/>
</dbReference>
<dbReference type="Pfam" id="PF00582">
    <property type="entry name" value="Usp"/>
    <property type="match status" value="1"/>
</dbReference>
<dbReference type="STRING" id="77586.A0A0D9VW29"/>
<reference evidence="3" key="2">
    <citation type="submission" date="2013-12" db="EMBL/GenBank/DDBJ databases">
        <authorList>
            <person name="Yu Y."/>
            <person name="Lee S."/>
            <person name="de Baynast K."/>
            <person name="Wissotski M."/>
            <person name="Liu L."/>
            <person name="Talag J."/>
            <person name="Goicoechea J."/>
            <person name="Angelova A."/>
            <person name="Jetty R."/>
            <person name="Kudrna D."/>
            <person name="Golser W."/>
            <person name="Rivera L."/>
            <person name="Zhang J."/>
            <person name="Wing R."/>
        </authorList>
    </citation>
    <scope>NUCLEOTIDE SEQUENCE</scope>
</reference>
<evidence type="ECO:0000313" key="3">
    <source>
        <dbReference type="Proteomes" id="UP000032180"/>
    </source>
</evidence>
<reference evidence="2" key="3">
    <citation type="submission" date="2015-04" db="UniProtKB">
        <authorList>
            <consortium name="EnsemblPlants"/>
        </authorList>
    </citation>
    <scope>IDENTIFICATION</scope>
</reference>
<dbReference type="PANTHER" id="PTHR47000:SF11">
    <property type="entry name" value="ADENINE NUCLEOTIDE ALPHA HYDROLASE-LIKE SUPERFAMILY PROTEIN"/>
    <property type="match status" value="1"/>
</dbReference>
<dbReference type="HOGENOM" id="CLU_076222_1_0_1"/>
<sequence length="258" mass="27948">MAGRRLPAFCRGSRATATVMRRRVQRVVAHGGYHSPASKLLLPAAAASFADKQQEQQPGARWWHAGGEDMVAGGGGGGRRVMVVADGRAEAGGALQWALSQAVRCNDAVLLLAVVKPPPPAAFDGGDGEHSSCVSMSRTRCYQQLEAMRGMCESARPEVKVEVCVVEAAGGRERAPAVVEAARRHGASLLVLGQRRRRRARAVVARWLLALWRRRGTWTTTVEYCIEHAPCVALGVRRRSSGGYLVSSKRQKDFWLLA</sequence>
<name>A0A0D9VW29_9ORYZ</name>
<dbReference type="PANTHER" id="PTHR47000">
    <property type="entry name" value="ADENINE NUCLEOTIDE ALPHA HYDROLASES-LIKE SUPERFAMILY PROTEIN"/>
    <property type="match status" value="1"/>
</dbReference>
<dbReference type="Gene3D" id="3.40.50.620">
    <property type="entry name" value="HUPs"/>
    <property type="match status" value="1"/>
</dbReference>
<dbReference type="AlphaFoldDB" id="A0A0D9VW29"/>
<feature type="domain" description="UspA" evidence="1">
    <location>
        <begin position="79"/>
        <end position="231"/>
    </location>
</feature>
<dbReference type="EnsemblPlants" id="LPERR03G20710.1">
    <property type="protein sequence ID" value="LPERR03G20710.1"/>
    <property type="gene ID" value="LPERR03G20710"/>
</dbReference>
<keyword evidence="3" id="KW-1185">Reference proteome</keyword>
<dbReference type="Gramene" id="LPERR03G20710.1">
    <property type="protein sequence ID" value="LPERR03G20710.1"/>
    <property type="gene ID" value="LPERR03G20710"/>
</dbReference>
<evidence type="ECO:0000313" key="2">
    <source>
        <dbReference type="EnsemblPlants" id="LPERR03G20710.1"/>
    </source>
</evidence>
<organism evidence="2 3">
    <name type="scientific">Leersia perrieri</name>
    <dbReference type="NCBI Taxonomy" id="77586"/>
    <lineage>
        <taxon>Eukaryota</taxon>
        <taxon>Viridiplantae</taxon>
        <taxon>Streptophyta</taxon>
        <taxon>Embryophyta</taxon>
        <taxon>Tracheophyta</taxon>
        <taxon>Spermatophyta</taxon>
        <taxon>Magnoliopsida</taxon>
        <taxon>Liliopsida</taxon>
        <taxon>Poales</taxon>
        <taxon>Poaceae</taxon>
        <taxon>BOP clade</taxon>
        <taxon>Oryzoideae</taxon>
        <taxon>Oryzeae</taxon>
        <taxon>Oryzinae</taxon>
        <taxon>Leersia</taxon>
    </lineage>
</organism>
<reference evidence="2 3" key="1">
    <citation type="submission" date="2012-08" db="EMBL/GenBank/DDBJ databases">
        <title>Oryza genome evolution.</title>
        <authorList>
            <person name="Wing R.A."/>
        </authorList>
    </citation>
    <scope>NUCLEOTIDE SEQUENCE</scope>
</reference>
<dbReference type="InterPro" id="IPR014729">
    <property type="entry name" value="Rossmann-like_a/b/a_fold"/>
</dbReference>